<dbReference type="AlphaFoldDB" id="A0A840J4X4"/>
<comment type="cofactor">
    <cofactor evidence="1">
        <name>pyridoxal 5'-phosphate</name>
        <dbReference type="ChEBI" id="CHEBI:597326"/>
    </cofactor>
</comment>
<keyword evidence="3 8" id="KW-0032">Aminotransferase</keyword>
<dbReference type="PANTHER" id="PTHR46383:SF1">
    <property type="entry name" value="ASPARTATE AMINOTRANSFERASE"/>
    <property type="match status" value="1"/>
</dbReference>
<evidence type="ECO:0000256" key="2">
    <source>
        <dbReference type="ARBA" id="ARBA00007441"/>
    </source>
</evidence>
<dbReference type="Gene3D" id="3.90.1150.10">
    <property type="entry name" value="Aspartate Aminotransferase, domain 1"/>
    <property type="match status" value="1"/>
</dbReference>
<dbReference type="RefSeq" id="WP_184783415.1">
    <property type="nucleotide sequence ID" value="NZ_JACHMG010000001.1"/>
</dbReference>
<keyword evidence="9" id="KW-1185">Reference proteome</keyword>
<organism evidence="8 9">
    <name type="scientific">Amycolatopsis jiangsuensis</name>
    <dbReference type="NCBI Taxonomy" id="1181879"/>
    <lineage>
        <taxon>Bacteria</taxon>
        <taxon>Bacillati</taxon>
        <taxon>Actinomycetota</taxon>
        <taxon>Actinomycetes</taxon>
        <taxon>Pseudonocardiales</taxon>
        <taxon>Pseudonocardiaceae</taxon>
        <taxon>Amycolatopsis</taxon>
    </lineage>
</organism>
<feature type="domain" description="Aminotransferase class I/classII large" evidence="7">
    <location>
        <begin position="130"/>
        <end position="432"/>
    </location>
</feature>
<proteinExistence type="inferred from homology"/>
<evidence type="ECO:0000256" key="3">
    <source>
        <dbReference type="ARBA" id="ARBA00022576"/>
    </source>
</evidence>
<dbReference type="GO" id="GO:0030170">
    <property type="term" value="F:pyridoxal phosphate binding"/>
    <property type="evidence" value="ECO:0007669"/>
    <property type="project" value="InterPro"/>
</dbReference>
<dbReference type="InterPro" id="IPR004839">
    <property type="entry name" value="Aminotransferase_I/II_large"/>
</dbReference>
<dbReference type="Proteomes" id="UP000581769">
    <property type="component" value="Unassembled WGS sequence"/>
</dbReference>
<dbReference type="InterPro" id="IPR015422">
    <property type="entry name" value="PyrdxlP-dep_Trfase_small"/>
</dbReference>
<dbReference type="GO" id="GO:0006520">
    <property type="term" value="P:amino acid metabolic process"/>
    <property type="evidence" value="ECO:0007669"/>
    <property type="project" value="InterPro"/>
</dbReference>
<sequence>MPLFDPPSRPRRIAVPEEVRARAALARPVETDLDTFCPDVDDRLLEVIARAPDPGDAFALRDLWLGRVEHELGGRALRPELAGLWRGSRPRREVDAEEALSSRATIRFVKELFNWYFRDDVYGALAADRQLLLSSGAVDEERWGLPAALKDCVRFALDRDWYGYSDSRGRVPAREAVAAYENASMDQDVYDGHNVALTMGGTFTVSTLADFLLTGRTGPTGPALCGIPNYPPLVEAVARRGDVRLVPLPSTAGRISLEPLIRALSADTPLVMLQTAANPTGALIDEDELARLIRAAGPRTTVILDECHEWLGPRRTRGTARAAGHVVRVSSLSKNWSAPGMKIGWILAGREFIEDYYEHASTTFGGPPSFLYTVVELLARMERWLVTGLDRPGAAELAEFESSYHLDADRLAAAYTGYRQERREREDALTALREAACHRFSEAARVTVPAYSINAAIHFPGWNDSYRCFRELLRTTGVSTYPGILNFCFSGAVVRVTTARPWAELAEAGDRLASAVPGVLHA</sequence>
<dbReference type="InterPro" id="IPR050596">
    <property type="entry name" value="AspAT/PAT-like"/>
</dbReference>
<keyword evidence="5" id="KW-0663">Pyridoxal phosphate</keyword>
<evidence type="ECO:0000256" key="5">
    <source>
        <dbReference type="ARBA" id="ARBA00022898"/>
    </source>
</evidence>
<dbReference type="InterPro" id="IPR015424">
    <property type="entry name" value="PyrdxlP-dep_Trfase"/>
</dbReference>
<dbReference type="Pfam" id="PF00155">
    <property type="entry name" value="Aminotran_1_2"/>
    <property type="match status" value="1"/>
</dbReference>
<dbReference type="InterPro" id="IPR015421">
    <property type="entry name" value="PyrdxlP-dep_Trfase_major"/>
</dbReference>
<evidence type="ECO:0000256" key="1">
    <source>
        <dbReference type="ARBA" id="ARBA00001933"/>
    </source>
</evidence>
<dbReference type="GO" id="GO:0017000">
    <property type="term" value="P:antibiotic biosynthetic process"/>
    <property type="evidence" value="ECO:0007669"/>
    <property type="project" value="UniProtKB-KW"/>
</dbReference>
<dbReference type="PANTHER" id="PTHR46383">
    <property type="entry name" value="ASPARTATE AMINOTRANSFERASE"/>
    <property type="match status" value="1"/>
</dbReference>
<evidence type="ECO:0000256" key="6">
    <source>
        <dbReference type="ARBA" id="ARBA00023194"/>
    </source>
</evidence>
<dbReference type="EMBL" id="JACHMG010000001">
    <property type="protein sequence ID" value="MBB4688779.1"/>
    <property type="molecule type" value="Genomic_DNA"/>
</dbReference>
<comment type="caution">
    <text evidence="8">The sequence shown here is derived from an EMBL/GenBank/DDBJ whole genome shotgun (WGS) entry which is preliminary data.</text>
</comment>
<reference evidence="8 9" key="1">
    <citation type="submission" date="2020-08" db="EMBL/GenBank/DDBJ databases">
        <title>Sequencing the genomes of 1000 actinobacteria strains.</title>
        <authorList>
            <person name="Klenk H.-P."/>
        </authorList>
    </citation>
    <scope>NUCLEOTIDE SEQUENCE [LARGE SCALE GENOMIC DNA]</scope>
    <source>
        <strain evidence="8 9">DSM 45859</strain>
    </source>
</reference>
<dbReference type="Gene3D" id="3.40.640.10">
    <property type="entry name" value="Type I PLP-dependent aspartate aminotransferase-like (Major domain)"/>
    <property type="match status" value="1"/>
</dbReference>
<evidence type="ECO:0000256" key="4">
    <source>
        <dbReference type="ARBA" id="ARBA00022679"/>
    </source>
</evidence>
<accession>A0A840J4X4</accession>
<dbReference type="SUPFAM" id="SSF53383">
    <property type="entry name" value="PLP-dependent transferases"/>
    <property type="match status" value="1"/>
</dbReference>
<evidence type="ECO:0000313" key="9">
    <source>
        <dbReference type="Proteomes" id="UP000581769"/>
    </source>
</evidence>
<evidence type="ECO:0000313" key="8">
    <source>
        <dbReference type="EMBL" id="MBB4688779.1"/>
    </source>
</evidence>
<dbReference type="GO" id="GO:0008483">
    <property type="term" value="F:transaminase activity"/>
    <property type="evidence" value="ECO:0007669"/>
    <property type="project" value="UniProtKB-KW"/>
</dbReference>
<name>A0A840J4X4_9PSEU</name>
<protein>
    <submittedName>
        <fullName evidence="8">Aspartate/methionine/tyrosine aminotransferase</fullName>
    </submittedName>
</protein>
<evidence type="ECO:0000259" key="7">
    <source>
        <dbReference type="Pfam" id="PF00155"/>
    </source>
</evidence>
<keyword evidence="4 8" id="KW-0808">Transferase</keyword>
<keyword evidence="6" id="KW-0045">Antibiotic biosynthesis</keyword>
<comment type="similarity">
    <text evidence="2">Belongs to the class-I pyridoxal-phosphate-dependent aminotransferase family.</text>
</comment>
<dbReference type="CDD" id="cd00609">
    <property type="entry name" value="AAT_like"/>
    <property type="match status" value="1"/>
</dbReference>
<gene>
    <name evidence="8" type="ORF">BJY18_006264</name>
</gene>